<reference evidence="1 2" key="1">
    <citation type="submission" date="2017-09" db="EMBL/GenBank/DDBJ databases">
        <title>Large-scale bioinformatics analysis of Bacillus genomes uncovers conserved roles of natural products in bacterial physiology.</title>
        <authorList>
            <consortium name="Agbiome Team Llc"/>
            <person name="Bleich R.M."/>
            <person name="Grubbs K.J."/>
            <person name="Santa Maria K.C."/>
            <person name="Allen S.E."/>
            <person name="Farag S."/>
            <person name="Shank E.A."/>
            <person name="Bowers A."/>
        </authorList>
    </citation>
    <scope>NUCLEOTIDE SEQUENCE [LARGE SCALE GENOMIC DNA]</scope>
    <source>
        <strain evidence="1 2">AFS067272</strain>
    </source>
</reference>
<gene>
    <name evidence="1" type="ORF">COK38_14795</name>
</gene>
<name>A0AA44Q9A0_BACCE</name>
<comment type="caution">
    <text evidence="1">The sequence shown here is derived from an EMBL/GenBank/DDBJ whole genome shotgun (WGS) entry which is preliminary data.</text>
</comment>
<evidence type="ECO:0000313" key="1">
    <source>
        <dbReference type="EMBL" id="PFR99810.1"/>
    </source>
</evidence>
<accession>A0AA44Q9A0</accession>
<dbReference type="RefSeq" id="WP_098359117.1">
    <property type="nucleotide sequence ID" value="NZ_NTUG01000010.1"/>
</dbReference>
<organism evidence="1 2">
    <name type="scientific">Bacillus cereus</name>
    <dbReference type="NCBI Taxonomy" id="1396"/>
    <lineage>
        <taxon>Bacteria</taxon>
        <taxon>Bacillati</taxon>
        <taxon>Bacillota</taxon>
        <taxon>Bacilli</taxon>
        <taxon>Bacillales</taxon>
        <taxon>Bacillaceae</taxon>
        <taxon>Bacillus</taxon>
        <taxon>Bacillus cereus group</taxon>
    </lineage>
</organism>
<proteinExistence type="predicted"/>
<dbReference type="EMBL" id="NVBO01000121">
    <property type="protein sequence ID" value="PFR99810.1"/>
    <property type="molecule type" value="Genomic_DNA"/>
</dbReference>
<evidence type="ECO:0000313" key="2">
    <source>
        <dbReference type="Proteomes" id="UP000226357"/>
    </source>
</evidence>
<dbReference type="Proteomes" id="UP000226357">
    <property type="component" value="Unassembled WGS sequence"/>
</dbReference>
<protein>
    <submittedName>
        <fullName evidence="1">Uncharacterized protein</fullName>
    </submittedName>
</protein>
<sequence length="89" mass="10499">MERDMFYSVGSKLDIDQKSPSLNKEKTPQETILRLKIHEIIVMREERESAKRIACLVHDMRNTLITFNKEDAESLPISYLHSFKKYLPC</sequence>
<dbReference type="AlphaFoldDB" id="A0AA44Q9A0"/>